<evidence type="ECO:0000313" key="2">
    <source>
        <dbReference type="EMBL" id="GJM85227.1"/>
    </source>
</evidence>
<name>A0AAV5BIH1_ELECO</name>
<dbReference type="EMBL" id="BQKI01000001">
    <property type="protein sequence ID" value="GJM85227.1"/>
    <property type="molecule type" value="Genomic_DNA"/>
</dbReference>
<organism evidence="2 4">
    <name type="scientific">Eleusine coracana subsp. coracana</name>
    <dbReference type="NCBI Taxonomy" id="191504"/>
    <lineage>
        <taxon>Eukaryota</taxon>
        <taxon>Viridiplantae</taxon>
        <taxon>Streptophyta</taxon>
        <taxon>Embryophyta</taxon>
        <taxon>Tracheophyta</taxon>
        <taxon>Spermatophyta</taxon>
        <taxon>Magnoliopsida</taxon>
        <taxon>Liliopsida</taxon>
        <taxon>Poales</taxon>
        <taxon>Poaceae</taxon>
        <taxon>PACMAD clade</taxon>
        <taxon>Chloridoideae</taxon>
        <taxon>Cynodonteae</taxon>
        <taxon>Eleusininae</taxon>
        <taxon>Eleusine</taxon>
    </lineage>
</organism>
<feature type="region of interest" description="Disordered" evidence="1">
    <location>
        <begin position="76"/>
        <end position="102"/>
    </location>
</feature>
<dbReference type="PANTHER" id="PTHR33696">
    <property type="entry name" value="T22J18.15-RELATED"/>
    <property type="match status" value="1"/>
</dbReference>
<dbReference type="Proteomes" id="UP001054889">
    <property type="component" value="Unassembled WGS sequence"/>
</dbReference>
<dbReference type="PANTHER" id="PTHR33696:SF5">
    <property type="entry name" value="OS02G0551600 PROTEIN"/>
    <property type="match status" value="1"/>
</dbReference>
<comment type="caution">
    <text evidence="2">The sequence shown here is derived from an EMBL/GenBank/DDBJ whole genome shotgun (WGS) entry which is preliminary data.</text>
</comment>
<reference evidence="2" key="2">
    <citation type="submission" date="2021-12" db="EMBL/GenBank/DDBJ databases">
        <title>Resequencing data analysis of finger millet.</title>
        <authorList>
            <person name="Hatakeyama M."/>
            <person name="Aluri S."/>
            <person name="Balachadran M.T."/>
            <person name="Sivarajan S.R."/>
            <person name="Poveda L."/>
            <person name="Shimizu-Inatsugi R."/>
            <person name="Schlapbach R."/>
            <person name="Sreeman S.M."/>
            <person name="Shimizu K.K."/>
        </authorList>
    </citation>
    <scope>NUCLEOTIDE SEQUENCE</scope>
</reference>
<feature type="region of interest" description="Disordered" evidence="1">
    <location>
        <begin position="1"/>
        <end position="51"/>
    </location>
</feature>
<feature type="compositionally biased region" description="Low complexity" evidence="1">
    <location>
        <begin position="1"/>
        <end position="19"/>
    </location>
</feature>
<proteinExistence type="predicted"/>
<gene>
    <name evidence="2" type="primary">ga00972</name>
    <name evidence="3" type="synonym">ga01659</name>
    <name evidence="2" type="ORF">PR202_ga00972</name>
    <name evidence="3" type="ORF">PR202_ga01659</name>
</gene>
<protein>
    <submittedName>
        <fullName evidence="2">Uncharacterized protein</fullName>
    </submittedName>
</protein>
<accession>A0AAV5BIH1</accession>
<evidence type="ECO:0000313" key="4">
    <source>
        <dbReference type="Proteomes" id="UP001054889"/>
    </source>
</evidence>
<dbReference type="AlphaFoldDB" id="A0AAV5BIH1"/>
<keyword evidence="4" id="KW-1185">Reference proteome</keyword>
<evidence type="ECO:0000313" key="3">
    <source>
        <dbReference type="EMBL" id="GJM85855.1"/>
    </source>
</evidence>
<dbReference type="EMBL" id="BQKI01000001">
    <property type="protein sequence ID" value="GJM85855.1"/>
    <property type="molecule type" value="Genomic_DNA"/>
</dbReference>
<sequence length="188" mass="20252">MPASPSRPSSPAPSSAVSTPRRHRRRLFPSSSKPNNSHSPSSRPASPFSFFPPTSPSPFHRFLPSPLRASSVPFSWEHRPGIPKTPARTRSSSNSNSKGMMKALPLPPSLLSRSSCGGDQYGAVVPAEYAAMHHHHHPPPGRLGKSRRPRLGDALAEWMSVLSIYRSCKRAAACFASKANKASSPSVV</sequence>
<evidence type="ECO:0000256" key="1">
    <source>
        <dbReference type="SAM" id="MobiDB-lite"/>
    </source>
</evidence>
<feature type="compositionally biased region" description="Low complexity" evidence="1">
    <location>
        <begin position="28"/>
        <end position="51"/>
    </location>
</feature>
<reference evidence="2" key="1">
    <citation type="journal article" date="2018" name="DNA Res.">
        <title>Multiple hybrid de novo genome assembly of finger millet, an orphan allotetraploid crop.</title>
        <authorList>
            <person name="Hatakeyama M."/>
            <person name="Aluri S."/>
            <person name="Balachadran M.T."/>
            <person name="Sivarajan S.R."/>
            <person name="Patrignani A."/>
            <person name="Gruter S."/>
            <person name="Poveda L."/>
            <person name="Shimizu-Inatsugi R."/>
            <person name="Baeten J."/>
            <person name="Francoijs K.J."/>
            <person name="Nataraja K.N."/>
            <person name="Reddy Y.A.N."/>
            <person name="Phadnis S."/>
            <person name="Ravikumar R.L."/>
            <person name="Schlapbach R."/>
            <person name="Sreeman S.M."/>
            <person name="Shimizu K.K."/>
        </authorList>
    </citation>
    <scope>NUCLEOTIDE SEQUENCE</scope>
</reference>